<dbReference type="EMBL" id="BAAAHQ010000042">
    <property type="protein sequence ID" value="GAA0948561.1"/>
    <property type="molecule type" value="Genomic_DNA"/>
</dbReference>
<protein>
    <submittedName>
        <fullName evidence="1">Uncharacterized protein</fullName>
    </submittedName>
</protein>
<proteinExistence type="predicted"/>
<reference evidence="1 2" key="1">
    <citation type="journal article" date="2019" name="Int. J. Syst. Evol. Microbiol.">
        <title>The Global Catalogue of Microorganisms (GCM) 10K type strain sequencing project: providing services to taxonomists for standard genome sequencing and annotation.</title>
        <authorList>
            <consortium name="The Broad Institute Genomics Platform"/>
            <consortium name="The Broad Institute Genome Sequencing Center for Infectious Disease"/>
            <person name="Wu L."/>
            <person name="Ma J."/>
        </authorList>
    </citation>
    <scope>NUCLEOTIDE SEQUENCE [LARGE SCALE GENOMIC DNA]</scope>
    <source>
        <strain evidence="1 2">JCM 11136</strain>
    </source>
</reference>
<evidence type="ECO:0000313" key="2">
    <source>
        <dbReference type="Proteomes" id="UP001501578"/>
    </source>
</evidence>
<accession>A0ABN1QWV3</accession>
<dbReference type="Proteomes" id="UP001501578">
    <property type="component" value="Unassembled WGS sequence"/>
</dbReference>
<dbReference type="RefSeq" id="WP_343954123.1">
    <property type="nucleotide sequence ID" value="NZ_BAAAHQ010000042.1"/>
</dbReference>
<sequence length="91" mass="9791">MYLHEMSTVRASAAIYRPRAAEMTLRDSTDPDSDAMFLTLAQDHVWITLNGSSADPAAEAEAMERLADLATEAAARLRALPQAPAEAMEAA</sequence>
<keyword evidence="2" id="KW-1185">Reference proteome</keyword>
<gene>
    <name evidence="1" type="ORF">GCM10009560_66030</name>
</gene>
<evidence type="ECO:0000313" key="1">
    <source>
        <dbReference type="EMBL" id="GAA0948561.1"/>
    </source>
</evidence>
<organism evidence="1 2">
    <name type="scientific">Nonomuraea longicatena</name>
    <dbReference type="NCBI Taxonomy" id="83682"/>
    <lineage>
        <taxon>Bacteria</taxon>
        <taxon>Bacillati</taxon>
        <taxon>Actinomycetota</taxon>
        <taxon>Actinomycetes</taxon>
        <taxon>Streptosporangiales</taxon>
        <taxon>Streptosporangiaceae</taxon>
        <taxon>Nonomuraea</taxon>
    </lineage>
</organism>
<name>A0ABN1QWV3_9ACTN</name>
<comment type="caution">
    <text evidence="1">The sequence shown here is derived from an EMBL/GenBank/DDBJ whole genome shotgun (WGS) entry which is preliminary data.</text>
</comment>